<accession>A0A9P8CQD5</accession>
<keyword evidence="6" id="KW-1185">Reference proteome</keyword>
<comment type="caution">
    <text evidence="5">The sequence shown here is derived from an EMBL/GenBank/DDBJ whole genome shotgun (WGS) entry which is preliminary data.</text>
</comment>
<name>A0A9P8CQD5_9HYPO</name>
<evidence type="ECO:0000313" key="6">
    <source>
        <dbReference type="Proteomes" id="UP000887229"/>
    </source>
</evidence>
<dbReference type="GeneID" id="70297348"/>
<feature type="region of interest" description="Disordered" evidence="4">
    <location>
        <begin position="192"/>
        <end position="327"/>
    </location>
</feature>
<evidence type="ECO:0000313" key="5">
    <source>
        <dbReference type="EMBL" id="KAG9255000.1"/>
    </source>
</evidence>
<evidence type="ECO:0000256" key="3">
    <source>
        <dbReference type="SAM" id="Coils"/>
    </source>
</evidence>
<dbReference type="Proteomes" id="UP000887229">
    <property type="component" value="Unassembled WGS sequence"/>
</dbReference>
<dbReference type="Pfam" id="PF05615">
    <property type="entry name" value="THOC7"/>
    <property type="match status" value="1"/>
</dbReference>
<dbReference type="OrthoDB" id="205166at2759"/>
<protein>
    <submittedName>
        <fullName evidence="5">Tho complex subunit 7-domain-containing protein</fullName>
    </submittedName>
</protein>
<keyword evidence="3" id="KW-0175">Coiled coil</keyword>
<feature type="coiled-coil region" evidence="3">
    <location>
        <begin position="86"/>
        <end position="113"/>
    </location>
</feature>
<dbReference type="AlphaFoldDB" id="A0A9P8CQD5"/>
<keyword evidence="2" id="KW-0539">Nucleus</keyword>
<dbReference type="RefSeq" id="XP_046118924.1">
    <property type="nucleotide sequence ID" value="XM_046266445.1"/>
</dbReference>
<proteinExistence type="predicted"/>
<reference evidence="5" key="1">
    <citation type="journal article" date="2021" name="IMA Fungus">
        <title>Genomic characterization of three marine fungi, including Emericellopsis atlantica sp. nov. with signatures of a generalist lifestyle and marine biomass degradation.</title>
        <authorList>
            <person name="Hagestad O.C."/>
            <person name="Hou L."/>
            <person name="Andersen J.H."/>
            <person name="Hansen E.H."/>
            <person name="Altermark B."/>
            <person name="Li C."/>
            <person name="Kuhnert E."/>
            <person name="Cox R.J."/>
            <person name="Crous P.W."/>
            <person name="Spatafora J.W."/>
            <person name="Lail K."/>
            <person name="Amirebrahimi M."/>
            <person name="Lipzen A."/>
            <person name="Pangilinan J."/>
            <person name="Andreopoulos W."/>
            <person name="Hayes R.D."/>
            <person name="Ng V."/>
            <person name="Grigoriev I.V."/>
            <person name="Jackson S.A."/>
            <person name="Sutton T.D.S."/>
            <person name="Dobson A.D.W."/>
            <person name="Rama T."/>
        </authorList>
    </citation>
    <scope>NUCLEOTIDE SEQUENCE</scope>
    <source>
        <strain evidence="5">TS7</strain>
    </source>
</reference>
<dbReference type="GO" id="GO:0000445">
    <property type="term" value="C:THO complex part of transcription export complex"/>
    <property type="evidence" value="ECO:0007669"/>
    <property type="project" value="InterPro"/>
</dbReference>
<gene>
    <name evidence="5" type="ORF">F5Z01DRAFT_706192</name>
</gene>
<comment type="subcellular location">
    <subcellularLocation>
        <location evidence="1">Nucleus</location>
    </subcellularLocation>
</comment>
<organism evidence="5 6">
    <name type="scientific">Emericellopsis atlantica</name>
    <dbReference type="NCBI Taxonomy" id="2614577"/>
    <lineage>
        <taxon>Eukaryota</taxon>
        <taxon>Fungi</taxon>
        <taxon>Dikarya</taxon>
        <taxon>Ascomycota</taxon>
        <taxon>Pezizomycotina</taxon>
        <taxon>Sordariomycetes</taxon>
        <taxon>Hypocreomycetidae</taxon>
        <taxon>Hypocreales</taxon>
        <taxon>Bionectriaceae</taxon>
        <taxon>Emericellopsis</taxon>
    </lineage>
</organism>
<sequence>MTSWELLNPEAESELHKDRLLLVEQRPFQRIPKCISQLPSLITPQPSLQSSRTAQQIKEDFTLDFAHFDSSILRLQFLHEANVRERERYAEDEERIKKECDQARETNGVLREQLEGARATLAQRKKFDEMAEKITSNRLLRPREEQLANLQKLEEECRELEKESETYAVTWRERRDQFNRIMDEGMMLRRQIRDEKEEVDRREGMNEGADDEGAITPRPEQGGTSTPGPESDGQAKEGGDTPMPTGASNAPTPAVEAGNGSSHLHPGDGLTGQSFQHGSRHVSREPTPLRQEVEDEEMDEPKESGNATEVGTPRVAVDPPNDKMEVD</sequence>
<dbReference type="InterPro" id="IPR008501">
    <property type="entry name" value="THOC7/Mft1"/>
</dbReference>
<dbReference type="EMBL" id="MU251252">
    <property type="protein sequence ID" value="KAG9255000.1"/>
    <property type="molecule type" value="Genomic_DNA"/>
</dbReference>
<evidence type="ECO:0000256" key="1">
    <source>
        <dbReference type="ARBA" id="ARBA00004123"/>
    </source>
</evidence>
<evidence type="ECO:0000256" key="2">
    <source>
        <dbReference type="ARBA" id="ARBA00023242"/>
    </source>
</evidence>
<dbReference type="GO" id="GO:0006397">
    <property type="term" value="P:mRNA processing"/>
    <property type="evidence" value="ECO:0007669"/>
    <property type="project" value="InterPro"/>
</dbReference>
<evidence type="ECO:0000256" key="4">
    <source>
        <dbReference type="SAM" id="MobiDB-lite"/>
    </source>
</evidence>
<feature type="compositionally biased region" description="Basic and acidic residues" evidence="4">
    <location>
        <begin position="192"/>
        <end position="205"/>
    </location>
</feature>
<feature type="coiled-coil region" evidence="3">
    <location>
        <begin position="143"/>
        <end position="170"/>
    </location>
</feature>